<proteinExistence type="predicted"/>
<accession>A0ACB8U1I2</accession>
<dbReference type="EMBL" id="MU274914">
    <property type="protein sequence ID" value="KAI0088217.1"/>
    <property type="molecule type" value="Genomic_DNA"/>
</dbReference>
<evidence type="ECO:0000313" key="2">
    <source>
        <dbReference type="Proteomes" id="UP001055072"/>
    </source>
</evidence>
<comment type="caution">
    <text evidence="1">The sequence shown here is derived from an EMBL/GenBank/DDBJ whole genome shotgun (WGS) entry which is preliminary data.</text>
</comment>
<organism evidence="1 2">
    <name type="scientific">Irpex rosettiformis</name>
    <dbReference type="NCBI Taxonomy" id="378272"/>
    <lineage>
        <taxon>Eukaryota</taxon>
        <taxon>Fungi</taxon>
        <taxon>Dikarya</taxon>
        <taxon>Basidiomycota</taxon>
        <taxon>Agaricomycotina</taxon>
        <taxon>Agaricomycetes</taxon>
        <taxon>Polyporales</taxon>
        <taxon>Irpicaceae</taxon>
        <taxon>Irpex</taxon>
    </lineage>
</organism>
<keyword evidence="2" id="KW-1185">Reference proteome</keyword>
<evidence type="ECO:0000313" key="1">
    <source>
        <dbReference type="EMBL" id="KAI0088217.1"/>
    </source>
</evidence>
<dbReference type="Proteomes" id="UP001055072">
    <property type="component" value="Unassembled WGS sequence"/>
</dbReference>
<reference evidence="1" key="1">
    <citation type="journal article" date="2021" name="Environ. Microbiol.">
        <title>Gene family expansions and transcriptome signatures uncover fungal adaptations to wood decay.</title>
        <authorList>
            <person name="Hage H."/>
            <person name="Miyauchi S."/>
            <person name="Viragh M."/>
            <person name="Drula E."/>
            <person name="Min B."/>
            <person name="Chaduli D."/>
            <person name="Navarro D."/>
            <person name="Favel A."/>
            <person name="Norest M."/>
            <person name="Lesage-Meessen L."/>
            <person name="Balint B."/>
            <person name="Merenyi Z."/>
            <person name="de Eugenio L."/>
            <person name="Morin E."/>
            <person name="Martinez A.T."/>
            <person name="Baldrian P."/>
            <person name="Stursova M."/>
            <person name="Martinez M.J."/>
            <person name="Novotny C."/>
            <person name="Magnuson J.K."/>
            <person name="Spatafora J.W."/>
            <person name="Maurice S."/>
            <person name="Pangilinan J."/>
            <person name="Andreopoulos W."/>
            <person name="LaButti K."/>
            <person name="Hundley H."/>
            <person name="Na H."/>
            <person name="Kuo A."/>
            <person name="Barry K."/>
            <person name="Lipzen A."/>
            <person name="Henrissat B."/>
            <person name="Riley R."/>
            <person name="Ahrendt S."/>
            <person name="Nagy L.G."/>
            <person name="Grigoriev I.V."/>
            <person name="Martin F."/>
            <person name="Rosso M.N."/>
        </authorList>
    </citation>
    <scope>NUCLEOTIDE SEQUENCE</scope>
    <source>
        <strain evidence="1">CBS 384.51</strain>
    </source>
</reference>
<gene>
    <name evidence="1" type="ORF">BDY19DRAFT_184941</name>
</gene>
<name>A0ACB8U1I2_9APHY</name>
<sequence>MPASSLSMAGTSEQLTGQPSQAGSQDRPERSRNAKAQARHRAKRKAYIEQLEQTVVRLQNALASSPDQVSSLPPPLLRIRELEQENVQLSREVEELRRQLEARNARLRPDIDHRHHGFSPYDDRHFDREAKRRRAMQIPDEPYLLANNQLPSPPLSTASSLTPYTHTTSTSMTQQRSPTATTPMTSYSMAYPMPETPSSSTASSPSTTSFSASVPSFLPLCHAQDVYGMNFGS</sequence>
<protein>
    <submittedName>
        <fullName evidence="1">Uncharacterized protein</fullName>
    </submittedName>
</protein>